<accession>A0A917FLQ4</accession>
<feature type="domain" description="3-beta hydroxysteroid dehydrogenase/isomerase" evidence="1">
    <location>
        <begin position="4"/>
        <end position="253"/>
    </location>
</feature>
<dbReference type="GO" id="GO:0005737">
    <property type="term" value="C:cytoplasm"/>
    <property type="evidence" value="ECO:0007669"/>
    <property type="project" value="TreeGrafter"/>
</dbReference>
<dbReference type="InterPro" id="IPR051783">
    <property type="entry name" value="NAD(P)-dependent_oxidoreduct"/>
</dbReference>
<dbReference type="EMBL" id="BMFO01000002">
    <property type="protein sequence ID" value="GGF88478.1"/>
    <property type="molecule type" value="Genomic_DNA"/>
</dbReference>
<dbReference type="RefSeq" id="WP_188448057.1">
    <property type="nucleotide sequence ID" value="NZ_BMFO01000002.1"/>
</dbReference>
<name>A0A917FLQ4_9GAMM</name>
<dbReference type="Proteomes" id="UP000632858">
    <property type="component" value="Unassembled WGS sequence"/>
</dbReference>
<proteinExistence type="predicted"/>
<dbReference type="PANTHER" id="PTHR48079:SF6">
    <property type="entry name" value="NAD(P)-BINDING DOMAIN-CONTAINING PROTEIN-RELATED"/>
    <property type="match status" value="1"/>
</dbReference>
<dbReference type="GO" id="GO:0004029">
    <property type="term" value="F:aldehyde dehydrogenase (NAD+) activity"/>
    <property type="evidence" value="ECO:0007669"/>
    <property type="project" value="TreeGrafter"/>
</dbReference>
<comment type="caution">
    <text evidence="2">The sequence shown here is derived from an EMBL/GenBank/DDBJ whole genome shotgun (WGS) entry which is preliminary data.</text>
</comment>
<reference evidence="2" key="2">
    <citation type="submission" date="2020-09" db="EMBL/GenBank/DDBJ databases">
        <authorList>
            <person name="Sun Q."/>
            <person name="Zhou Y."/>
        </authorList>
    </citation>
    <scope>NUCLEOTIDE SEQUENCE</scope>
    <source>
        <strain evidence="2">CGMCC 1.12726</strain>
    </source>
</reference>
<organism evidence="2 3">
    <name type="scientific">Arenimonas maotaiensis</name>
    <dbReference type="NCBI Taxonomy" id="1446479"/>
    <lineage>
        <taxon>Bacteria</taxon>
        <taxon>Pseudomonadati</taxon>
        <taxon>Pseudomonadota</taxon>
        <taxon>Gammaproteobacteria</taxon>
        <taxon>Lysobacterales</taxon>
        <taxon>Lysobacteraceae</taxon>
        <taxon>Arenimonas</taxon>
    </lineage>
</organism>
<keyword evidence="3" id="KW-1185">Reference proteome</keyword>
<reference evidence="2" key="1">
    <citation type="journal article" date="2014" name="Int. J. Syst. Evol. Microbiol.">
        <title>Complete genome sequence of Corynebacterium casei LMG S-19264T (=DSM 44701T), isolated from a smear-ripened cheese.</title>
        <authorList>
            <consortium name="US DOE Joint Genome Institute (JGI-PGF)"/>
            <person name="Walter F."/>
            <person name="Albersmeier A."/>
            <person name="Kalinowski J."/>
            <person name="Ruckert C."/>
        </authorList>
    </citation>
    <scope>NUCLEOTIDE SEQUENCE</scope>
    <source>
        <strain evidence="2">CGMCC 1.12726</strain>
    </source>
</reference>
<evidence type="ECO:0000259" key="1">
    <source>
        <dbReference type="Pfam" id="PF01073"/>
    </source>
</evidence>
<dbReference type="SUPFAM" id="SSF51735">
    <property type="entry name" value="NAD(P)-binding Rossmann-fold domains"/>
    <property type="match status" value="1"/>
</dbReference>
<dbReference type="Pfam" id="PF01073">
    <property type="entry name" value="3Beta_HSD"/>
    <property type="match status" value="1"/>
</dbReference>
<dbReference type="InterPro" id="IPR036291">
    <property type="entry name" value="NAD(P)-bd_dom_sf"/>
</dbReference>
<evidence type="ECO:0000313" key="2">
    <source>
        <dbReference type="EMBL" id="GGF88478.1"/>
    </source>
</evidence>
<dbReference type="GO" id="GO:0006694">
    <property type="term" value="P:steroid biosynthetic process"/>
    <property type="evidence" value="ECO:0007669"/>
    <property type="project" value="InterPro"/>
</dbReference>
<protein>
    <submittedName>
        <fullName evidence="2">3-beta hydroxysteroid dehydrogenase</fullName>
    </submittedName>
</protein>
<dbReference type="GO" id="GO:0016616">
    <property type="term" value="F:oxidoreductase activity, acting on the CH-OH group of donors, NAD or NADP as acceptor"/>
    <property type="evidence" value="ECO:0007669"/>
    <property type="project" value="InterPro"/>
</dbReference>
<dbReference type="InterPro" id="IPR002225">
    <property type="entry name" value="3Beta_OHSteriod_DH/Estase"/>
</dbReference>
<evidence type="ECO:0000313" key="3">
    <source>
        <dbReference type="Proteomes" id="UP000632858"/>
    </source>
</evidence>
<sequence length="333" mass="35600">MKVLVTGGSGFLGLALCRALRARGDTVVSLQRNHSGALDALGVIQVLGALDDAEAVRRAVAGVDAVLHNAAKASGWGAWDDFYRTNVTGTEVLLAEARAAGIRRFVYTSTPSVVHAGRRAVAGGNEIDTPYGTRFSAHYPHTKMLAERAVLAADAPDFATVALRPRLIWGPGDTQLLPRLAERARAGRLRFIGDGGNRMDCTYVDNVVQAHLQALDALAPGVACAGKAYFISNAEPKPVREIVNGLLAAAGAPPVTRSLPYPLAYGLGALCEALWTVLRLGGEPPMTRFLAEQLSTEHWYDVSAARRDFGYVPQVSFAEGLRRLQDSCRKPES</sequence>
<dbReference type="PANTHER" id="PTHR48079">
    <property type="entry name" value="PROTEIN YEEZ"/>
    <property type="match status" value="1"/>
</dbReference>
<dbReference type="Gene3D" id="3.40.50.720">
    <property type="entry name" value="NAD(P)-binding Rossmann-like Domain"/>
    <property type="match status" value="1"/>
</dbReference>
<gene>
    <name evidence="2" type="primary">cdh</name>
    <name evidence="2" type="ORF">GCM10010960_07950</name>
</gene>
<dbReference type="AlphaFoldDB" id="A0A917FLQ4"/>